<dbReference type="CDD" id="cd06339">
    <property type="entry name" value="PBP1_YraM_LppC_lipoprotein-like"/>
    <property type="match status" value="1"/>
</dbReference>
<organism evidence="3 4">
    <name type="scientific">Denitrificimonas caeni</name>
    <dbReference type="NCBI Taxonomy" id="521720"/>
    <lineage>
        <taxon>Bacteria</taxon>
        <taxon>Pseudomonadati</taxon>
        <taxon>Pseudomonadota</taxon>
        <taxon>Gammaproteobacteria</taxon>
        <taxon>Pseudomonadales</taxon>
        <taxon>Pseudomonadaceae</taxon>
        <taxon>Denitrificimonas</taxon>
    </lineage>
</organism>
<dbReference type="GO" id="GO:0030234">
    <property type="term" value="F:enzyme regulator activity"/>
    <property type="evidence" value="ECO:0007669"/>
    <property type="project" value="TreeGrafter"/>
</dbReference>
<name>A0AAE9VN89_9GAMM</name>
<dbReference type="KEGG" id="dce:O6P33_00035"/>
<dbReference type="PANTHER" id="PTHR38038:SF1">
    <property type="entry name" value="PENICILLIN-BINDING PROTEIN ACTIVATOR LPOA"/>
    <property type="match status" value="1"/>
</dbReference>
<gene>
    <name evidence="3" type="ORF">O6P33_00035</name>
</gene>
<feature type="chain" id="PRO_5041962086" evidence="2">
    <location>
        <begin position="28"/>
        <end position="602"/>
    </location>
</feature>
<proteinExistence type="predicted"/>
<dbReference type="GO" id="GO:0009252">
    <property type="term" value="P:peptidoglycan biosynthetic process"/>
    <property type="evidence" value="ECO:0007669"/>
    <property type="project" value="TreeGrafter"/>
</dbReference>
<sequence length="602" mass="65949">MKTPLRLLSILGLSAVLVACSSSPSNSLGQLPPTKYEDLDKLLLQASKKSDSQAVGLYLAAADLAWQQKQALRAREILEGIDLSQATPAQQIFAKTLEAELALGRKQPKSALQALADPSFTHLSELPISQQARTQLARAQALQDTGKPLAAARERIFIAPLLDGQQAFDNHQSIWALLSSLPRTQLKSSGQADLDGWMELVRLTKASDSLEQQQASIKQWMAKNPQHPAAQQLPETLKKLQQIQAKNIQTLALLLPSQDPNQNVVNALRNGFFAAHYLAQANGQATPTVLVYDSSDIASMDAFYKQAAADGIELVVGPWEKPLVRQLASRSTLPITTLALNYADSHQSGSKLLFQYGLAAEDEARLAADRAWADGMRRAAALVPQNAWGDRVLAAFSSHWQSLGGELVVTKHIDRPVELAGQIADMFQLRASEQRSKQLENTLGTKVAAQPARRQDIDFIFLAATPQQARQIKPTLAFQYAGDVPIYATSAVNPGPGEIYPELEGIQFSEMPWFIESNDATRQHITYHWPQALGSMGRFYAMGADAYQLASQLQQLQVLPNSSASGLTGILQLSPDQRIERTLYWTQFANGAIEQIHEAQID</sequence>
<dbReference type="Proteomes" id="UP001212189">
    <property type="component" value="Chromosome"/>
</dbReference>
<evidence type="ECO:0000256" key="2">
    <source>
        <dbReference type="SAM" id="SignalP"/>
    </source>
</evidence>
<reference evidence="3 4" key="1">
    <citation type="submission" date="2022-12" db="EMBL/GenBank/DDBJ databases">
        <title>Coexistence and Characterization of a Novel Tigecycline Resistance gene tet(X) variant and blaNDM-1 in a Pseudomonas caeni Isolate of Chicken Origin.</title>
        <authorList>
            <person name="Lu X."/>
            <person name="Zhang L."/>
            <person name="Li R."/>
            <person name="Wang Z."/>
        </authorList>
    </citation>
    <scope>NUCLEOTIDE SEQUENCE [LARGE SCALE GENOMIC DNA]</scope>
    <source>
        <strain evidence="3 4">CE14</strain>
    </source>
</reference>
<evidence type="ECO:0000313" key="4">
    <source>
        <dbReference type="Proteomes" id="UP001212189"/>
    </source>
</evidence>
<keyword evidence="1" id="KW-0472">Membrane</keyword>
<dbReference type="InterPro" id="IPR007443">
    <property type="entry name" value="LpoA"/>
</dbReference>
<protein>
    <submittedName>
        <fullName evidence="3">Penicillin-binding protein activator</fullName>
    </submittedName>
</protein>
<dbReference type="PROSITE" id="PS51257">
    <property type="entry name" value="PROKAR_LIPOPROTEIN"/>
    <property type="match status" value="1"/>
</dbReference>
<evidence type="ECO:0000256" key="1">
    <source>
        <dbReference type="ARBA" id="ARBA00023136"/>
    </source>
</evidence>
<dbReference type="Gene3D" id="1.25.40.650">
    <property type="match status" value="1"/>
</dbReference>
<dbReference type="SUPFAM" id="SSF53822">
    <property type="entry name" value="Periplasmic binding protein-like I"/>
    <property type="match status" value="1"/>
</dbReference>
<dbReference type="RefSeq" id="WP_269818221.1">
    <property type="nucleotide sequence ID" value="NZ_CP114976.1"/>
</dbReference>
<dbReference type="InterPro" id="IPR028082">
    <property type="entry name" value="Peripla_BP_I"/>
</dbReference>
<dbReference type="AlphaFoldDB" id="A0AAE9VN89"/>
<keyword evidence="2" id="KW-0732">Signal</keyword>
<dbReference type="Gene3D" id="3.40.50.2300">
    <property type="match status" value="2"/>
</dbReference>
<evidence type="ECO:0000313" key="3">
    <source>
        <dbReference type="EMBL" id="WBE25275.1"/>
    </source>
</evidence>
<feature type="signal peptide" evidence="2">
    <location>
        <begin position="1"/>
        <end position="27"/>
    </location>
</feature>
<dbReference type="GO" id="GO:0031241">
    <property type="term" value="C:periplasmic side of cell outer membrane"/>
    <property type="evidence" value="ECO:0007669"/>
    <property type="project" value="TreeGrafter"/>
</dbReference>
<keyword evidence="4" id="KW-1185">Reference proteome</keyword>
<dbReference type="PANTHER" id="PTHR38038">
    <property type="entry name" value="PENICILLIN-BINDING PROTEIN ACTIVATOR LPOA"/>
    <property type="match status" value="1"/>
</dbReference>
<dbReference type="Pfam" id="PF04348">
    <property type="entry name" value="LppC"/>
    <property type="match status" value="1"/>
</dbReference>
<dbReference type="EMBL" id="CP114976">
    <property type="protein sequence ID" value="WBE25275.1"/>
    <property type="molecule type" value="Genomic_DNA"/>
</dbReference>
<accession>A0AAE9VN89</accession>